<proteinExistence type="predicted"/>
<dbReference type="Pfam" id="PF13196">
    <property type="entry name" value="DUF4012"/>
    <property type="match status" value="1"/>
</dbReference>
<evidence type="ECO:0008006" key="4">
    <source>
        <dbReference type="Google" id="ProtNLM"/>
    </source>
</evidence>
<comment type="caution">
    <text evidence="2">The sequence shown here is derived from an EMBL/GenBank/DDBJ whole genome shotgun (WGS) entry which is preliminary data.</text>
</comment>
<dbReference type="RefSeq" id="WP_045271069.1">
    <property type="nucleotide sequence ID" value="NZ_JYIX01000028.1"/>
</dbReference>
<keyword evidence="1" id="KW-0472">Membrane</keyword>
<keyword evidence="1" id="KW-0812">Transmembrane</keyword>
<accession>A0A0F0LSG6</accession>
<evidence type="ECO:0000313" key="3">
    <source>
        <dbReference type="Proteomes" id="UP000033740"/>
    </source>
</evidence>
<gene>
    <name evidence="2" type="ORF">RS86_00952</name>
</gene>
<evidence type="ECO:0000256" key="1">
    <source>
        <dbReference type="SAM" id="Phobius"/>
    </source>
</evidence>
<dbReference type="EMBL" id="JYIX01000028">
    <property type="protein sequence ID" value="KJL34466.1"/>
    <property type="molecule type" value="Genomic_DNA"/>
</dbReference>
<reference evidence="2 3" key="1">
    <citation type="submission" date="2015-02" db="EMBL/GenBank/DDBJ databases">
        <title>Draft genome sequences of ten Microbacterium spp. with emphasis on heavy metal contaminated environments.</title>
        <authorList>
            <person name="Corretto E."/>
        </authorList>
    </citation>
    <scope>NUCLEOTIDE SEQUENCE [LARGE SCALE GENOMIC DNA]</scope>
    <source>
        <strain evidence="2 3">ARN176</strain>
    </source>
</reference>
<protein>
    <recommendedName>
        <fullName evidence="4">DUF4012 domain-containing protein</fullName>
    </recommendedName>
</protein>
<dbReference type="AlphaFoldDB" id="A0A0F0LSG6"/>
<keyword evidence="1" id="KW-1133">Transmembrane helix</keyword>
<sequence length="640" mass="67307">MHARNAHDEHRAKAASAPEADDLLASLEHGSTHPDASGEHPHRYRRPLLKSARFWVPIVILLVLIGIAIAGFLAAKQLYGHAMSAKADLEKAIPLVDTVQQQMIDGNTAGAKVTIAQISQLTASAEKETTGQLWKSAEWVPVAGPNLVAARVVAGSVNDLVTHAITPLTAIDLKALMPKDGAIDVANLQKLAATIETANASVTRIRTSLDKLDRSALIDQVASGVAKLDAAMAKIEPTVTPIHNALTILPKALGADGPQHYLLIFQNNAESRGTGGNPAAIAMLTAENGKISMTQQAGSQDFHNGRTDPIIPLDPETEALYGTKIGRYIQDSTLAPDFSETAQIVRAYWAESFGTPIDAVASFDPVALSYLLRAIGPVTMPAPFGETLTADSAVPLLLNEVYARYPDPAVQDQFFAAAAKSVFDALLTTHAEPKALLTALVQASNEGRLMYSPSDKAQADLLAGTPVGGNMPADNAKTTALGVYIDDITEGKLDYYMQMGIAASSTQCQKGAAPTFTTTVTMQNTLDPGAAANLPVYIAPGRFFPKGDVATDVYLYGPVGSTLTGITVDGQPYPSSAQPHLGRTAVKLSVLVIHPGQTATIVATFSAPAGTYGPLEVRRTPMVKPTPVTIDTPGCGPGKK</sequence>
<evidence type="ECO:0000313" key="2">
    <source>
        <dbReference type="EMBL" id="KJL34466.1"/>
    </source>
</evidence>
<keyword evidence="3" id="KW-1185">Reference proteome</keyword>
<feature type="transmembrane region" description="Helical" evidence="1">
    <location>
        <begin position="54"/>
        <end position="75"/>
    </location>
</feature>
<dbReference type="PATRIC" id="fig|582680.6.peg.979"/>
<dbReference type="InterPro" id="IPR025101">
    <property type="entry name" value="DUF4012"/>
</dbReference>
<organism evidence="2 3">
    <name type="scientific">Microbacterium azadirachtae</name>
    <dbReference type="NCBI Taxonomy" id="582680"/>
    <lineage>
        <taxon>Bacteria</taxon>
        <taxon>Bacillati</taxon>
        <taxon>Actinomycetota</taxon>
        <taxon>Actinomycetes</taxon>
        <taxon>Micrococcales</taxon>
        <taxon>Microbacteriaceae</taxon>
        <taxon>Microbacterium</taxon>
    </lineage>
</organism>
<dbReference type="Proteomes" id="UP000033740">
    <property type="component" value="Unassembled WGS sequence"/>
</dbReference>
<name>A0A0F0LSG6_9MICO</name>
<dbReference type="STRING" id="582680.RS86_00952"/>